<comment type="similarity">
    <text evidence="2">Belongs to the peptidase S9A family.</text>
</comment>
<dbReference type="EMBL" id="CP000360">
    <property type="protein sequence ID" value="ABF39620.1"/>
    <property type="molecule type" value="Genomic_DNA"/>
</dbReference>
<keyword evidence="5 10" id="KW-0378">Hydrolase</keyword>
<keyword evidence="7" id="KW-0732">Signal</keyword>
<dbReference type="EC" id="3.4.21.26" evidence="3"/>
<evidence type="ECO:0000256" key="2">
    <source>
        <dbReference type="ARBA" id="ARBA00005228"/>
    </source>
</evidence>
<evidence type="ECO:0000256" key="3">
    <source>
        <dbReference type="ARBA" id="ARBA00011897"/>
    </source>
</evidence>
<feature type="chain" id="PRO_5004191328" description="prolyl oligopeptidase" evidence="7">
    <location>
        <begin position="30"/>
        <end position="719"/>
    </location>
</feature>
<keyword evidence="4" id="KW-0645">Protease</keyword>
<dbReference type="Gene3D" id="3.40.50.1820">
    <property type="entry name" value="alpha/beta hydrolase"/>
    <property type="match status" value="1"/>
</dbReference>
<dbReference type="PROSITE" id="PS00708">
    <property type="entry name" value="PRO_ENDOPEP_SER"/>
    <property type="match status" value="1"/>
</dbReference>
<dbReference type="GO" id="GO:0070012">
    <property type="term" value="F:oligopeptidase activity"/>
    <property type="evidence" value="ECO:0007669"/>
    <property type="project" value="TreeGrafter"/>
</dbReference>
<dbReference type="AlphaFoldDB" id="Q1IU30"/>
<dbReference type="InterPro" id="IPR002470">
    <property type="entry name" value="Peptidase_S9A"/>
</dbReference>
<dbReference type="InterPro" id="IPR001375">
    <property type="entry name" value="Peptidase_S9_cat"/>
</dbReference>
<dbReference type="GO" id="GO:0006508">
    <property type="term" value="P:proteolysis"/>
    <property type="evidence" value="ECO:0007669"/>
    <property type="project" value="UniProtKB-KW"/>
</dbReference>
<dbReference type="STRING" id="204669.Acid345_0615"/>
<accession>Q1IU30</accession>
<gene>
    <name evidence="10" type="ordered locus">Acid345_0615</name>
</gene>
<dbReference type="Gene3D" id="2.130.10.120">
    <property type="entry name" value="Prolyl oligopeptidase, N-terminal domain"/>
    <property type="match status" value="1"/>
</dbReference>
<dbReference type="PRINTS" id="PR00862">
    <property type="entry name" value="PROLIGOPTASE"/>
</dbReference>
<dbReference type="GO" id="GO:0004252">
    <property type="term" value="F:serine-type endopeptidase activity"/>
    <property type="evidence" value="ECO:0007669"/>
    <property type="project" value="UniProtKB-EC"/>
</dbReference>
<dbReference type="EnsemblBacteria" id="ABF39620">
    <property type="protein sequence ID" value="ABF39620"/>
    <property type="gene ID" value="Acid345_0615"/>
</dbReference>
<name>Q1IU30_KORVE</name>
<dbReference type="GO" id="GO:0005829">
    <property type="term" value="C:cytosol"/>
    <property type="evidence" value="ECO:0007669"/>
    <property type="project" value="TreeGrafter"/>
</dbReference>
<evidence type="ECO:0000259" key="9">
    <source>
        <dbReference type="Pfam" id="PF02897"/>
    </source>
</evidence>
<dbReference type="SUPFAM" id="SSF53474">
    <property type="entry name" value="alpha/beta-Hydrolases"/>
    <property type="match status" value="1"/>
</dbReference>
<proteinExistence type="inferred from homology"/>
<dbReference type="InterPro" id="IPR051167">
    <property type="entry name" value="Prolyl_oligopep/macrocyclase"/>
</dbReference>
<dbReference type="Pfam" id="PF00326">
    <property type="entry name" value="Peptidase_S9"/>
    <property type="match status" value="1"/>
</dbReference>
<keyword evidence="11" id="KW-1185">Reference proteome</keyword>
<protein>
    <recommendedName>
        <fullName evidence="3">prolyl oligopeptidase</fullName>
        <ecNumber evidence="3">3.4.21.26</ecNumber>
    </recommendedName>
</protein>
<dbReference type="HOGENOM" id="CLU_011290_1_1_0"/>
<dbReference type="InterPro" id="IPR002471">
    <property type="entry name" value="Pept_S9_AS"/>
</dbReference>
<dbReference type="Pfam" id="PF02897">
    <property type="entry name" value="Peptidase_S9_N"/>
    <property type="match status" value="1"/>
</dbReference>
<evidence type="ECO:0000256" key="1">
    <source>
        <dbReference type="ARBA" id="ARBA00001070"/>
    </source>
</evidence>
<dbReference type="InterPro" id="IPR023302">
    <property type="entry name" value="Pept_S9A_N"/>
</dbReference>
<dbReference type="eggNOG" id="COG1505">
    <property type="taxonomic scope" value="Bacteria"/>
</dbReference>
<dbReference type="PANTHER" id="PTHR42881">
    <property type="entry name" value="PROLYL ENDOPEPTIDASE"/>
    <property type="match status" value="1"/>
</dbReference>
<feature type="domain" description="Peptidase S9 prolyl oligopeptidase catalytic" evidence="8">
    <location>
        <begin position="507"/>
        <end position="715"/>
    </location>
</feature>
<keyword evidence="6" id="KW-0720">Serine protease</keyword>
<organism evidence="10 11">
    <name type="scientific">Koribacter versatilis (strain Ellin345)</name>
    <dbReference type="NCBI Taxonomy" id="204669"/>
    <lineage>
        <taxon>Bacteria</taxon>
        <taxon>Pseudomonadati</taxon>
        <taxon>Acidobacteriota</taxon>
        <taxon>Terriglobia</taxon>
        <taxon>Terriglobales</taxon>
        <taxon>Candidatus Korobacteraceae</taxon>
        <taxon>Candidatus Korobacter</taxon>
    </lineage>
</organism>
<evidence type="ECO:0000259" key="8">
    <source>
        <dbReference type="Pfam" id="PF00326"/>
    </source>
</evidence>
<evidence type="ECO:0000256" key="5">
    <source>
        <dbReference type="ARBA" id="ARBA00022801"/>
    </source>
</evidence>
<evidence type="ECO:0000256" key="6">
    <source>
        <dbReference type="ARBA" id="ARBA00022825"/>
    </source>
</evidence>
<dbReference type="SUPFAM" id="SSF50993">
    <property type="entry name" value="Peptidase/esterase 'gauge' domain"/>
    <property type="match status" value="1"/>
</dbReference>
<comment type="catalytic activity">
    <reaction evidence="1">
        <text>Hydrolysis of Pro-|-Xaa &gt;&gt; Ala-|-Xaa in oligopeptides.</text>
        <dbReference type="EC" id="3.4.21.26"/>
    </reaction>
</comment>
<feature type="signal peptide" evidence="7">
    <location>
        <begin position="1"/>
        <end position="29"/>
    </location>
</feature>
<dbReference type="MEROPS" id="S09.076"/>
<evidence type="ECO:0000256" key="7">
    <source>
        <dbReference type="SAM" id="SignalP"/>
    </source>
</evidence>
<feature type="domain" description="Peptidase S9A N-terminal" evidence="9">
    <location>
        <begin position="47"/>
        <end position="445"/>
    </location>
</feature>
<evidence type="ECO:0000256" key="4">
    <source>
        <dbReference type="ARBA" id="ARBA00022670"/>
    </source>
</evidence>
<dbReference type="KEGG" id="aba:Acid345_0615"/>
<evidence type="ECO:0000313" key="10">
    <source>
        <dbReference type="EMBL" id="ABF39620.1"/>
    </source>
</evidence>
<sequence>MHFHERSAKTIAPMKPLLAIVLLAMCLYAADKPAQVKGGNGITLPPPPATEIKPVAEMIHGVSITDNYRWLEDAKSPDTRAWIDTQMKYTESYLSQVKIRPEIAERLSKLIKVEEYSTPAERGGKYFFMKRLPEENQSSIYVRDGIHGQDQLLVDANKMSADQNTSVTIDDISQDGSLLVYGDRAGGADEEAVHILDVAKKQDLADSLPSARYFGISLSPDKQGIYYSKVNDQGSIVYYHKLGAPSANDELIFGKEFEGEKLGPMDLIGVGITDNQRYLLIYNSQGVPAKRVDVYAKDLRQPSSPVKKIIHGIDNRFNPVNIGDDFYVSTDYQAPNYRVIKIHFGDTDPKQWKTIVPEGKDVISGISLVGGKLFITSLHDVVTQTRIFALDGKQTGEIKYPTLGSASDMSGRENSDHAFYSFQSFISPPTIYHYDVKTGATEVFARPNVPFNADDFELKQVFYTSKDGTKVPMFIASKKGAKRDGKTPALLYAYGGFLVNLTPVWSPRIAWWMEQGGIYAQPNLRGGGEYGEKWHQAGMFEHKQNVFDDYFAAAQYLINEKYTDAQHLAARGGSNGGLLMGAAMTQHPELFGAISCGYPLLDMIRFQNFLVGKWWTSEYGSSDNAEQFPYLLKYSPYHNVKPGMKFPAVMFTTGDSDTRVDPLHARKMAALVQHDNASDRPILMHYQTVSGHSAGVSVTQEVSDIADDLAFLWNETSTN</sequence>
<dbReference type="PANTHER" id="PTHR42881:SF2">
    <property type="entry name" value="PROLYL ENDOPEPTIDASE"/>
    <property type="match status" value="1"/>
</dbReference>
<evidence type="ECO:0000313" key="11">
    <source>
        <dbReference type="Proteomes" id="UP000002432"/>
    </source>
</evidence>
<dbReference type="FunFam" id="3.40.50.1820:FF:000005">
    <property type="entry name" value="Prolyl endopeptidase"/>
    <property type="match status" value="1"/>
</dbReference>
<reference evidence="10 11" key="1">
    <citation type="journal article" date="2009" name="Appl. Environ. Microbiol.">
        <title>Three genomes from the phylum Acidobacteria provide insight into the lifestyles of these microorganisms in soils.</title>
        <authorList>
            <person name="Ward N.L."/>
            <person name="Challacombe J.F."/>
            <person name="Janssen P.H."/>
            <person name="Henrissat B."/>
            <person name="Coutinho P.M."/>
            <person name="Wu M."/>
            <person name="Xie G."/>
            <person name="Haft D.H."/>
            <person name="Sait M."/>
            <person name="Badger J."/>
            <person name="Barabote R.D."/>
            <person name="Bradley B."/>
            <person name="Brettin T.S."/>
            <person name="Brinkac L.M."/>
            <person name="Bruce D."/>
            <person name="Creasy T."/>
            <person name="Daugherty S.C."/>
            <person name="Davidsen T.M."/>
            <person name="DeBoy R.T."/>
            <person name="Detter J.C."/>
            <person name="Dodson R.J."/>
            <person name="Durkin A.S."/>
            <person name="Ganapathy A."/>
            <person name="Gwinn-Giglio M."/>
            <person name="Han C.S."/>
            <person name="Khouri H."/>
            <person name="Kiss H."/>
            <person name="Kothari S.P."/>
            <person name="Madupu R."/>
            <person name="Nelson K.E."/>
            <person name="Nelson W.C."/>
            <person name="Paulsen I."/>
            <person name="Penn K."/>
            <person name="Ren Q."/>
            <person name="Rosovitz M.J."/>
            <person name="Selengut J.D."/>
            <person name="Shrivastava S."/>
            <person name="Sullivan S.A."/>
            <person name="Tapia R."/>
            <person name="Thompson L.S."/>
            <person name="Watkins K.L."/>
            <person name="Yang Q."/>
            <person name="Yu C."/>
            <person name="Zafar N."/>
            <person name="Zhou L."/>
            <person name="Kuske C.R."/>
        </authorList>
    </citation>
    <scope>NUCLEOTIDE SEQUENCE [LARGE SCALE GENOMIC DNA]</scope>
    <source>
        <strain evidence="10 11">Ellin345</strain>
    </source>
</reference>
<dbReference type="InterPro" id="IPR029058">
    <property type="entry name" value="AB_hydrolase_fold"/>
</dbReference>
<dbReference type="Proteomes" id="UP000002432">
    <property type="component" value="Chromosome"/>
</dbReference>